<evidence type="ECO:0000256" key="7">
    <source>
        <dbReference type="ARBA" id="ARBA00022801"/>
    </source>
</evidence>
<evidence type="ECO:0000256" key="5">
    <source>
        <dbReference type="ARBA" id="ARBA00022759"/>
    </source>
</evidence>
<gene>
    <name evidence="17" type="ORF">RJ640_027979</name>
</gene>
<name>A0AA88QH87_9ASTE</name>
<dbReference type="GO" id="GO:0005634">
    <property type="term" value="C:nucleus"/>
    <property type="evidence" value="ECO:0007669"/>
    <property type="project" value="UniProtKB-SubCell"/>
</dbReference>
<dbReference type="GO" id="GO:0006281">
    <property type="term" value="P:DNA repair"/>
    <property type="evidence" value="ECO:0007669"/>
    <property type="project" value="UniProtKB-KW"/>
</dbReference>
<evidence type="ECO:0000256" key="4">
    <source>
        <dbReference type="ARBA" id="ARBA00022741"/>
    </source>
</evidence>
<dbReference type="GO" id="GO:0005524">
    <property type="term" value="F:ATP binding"/>
    <property type="evidence" value="ECO:0007669"/>
    <property type="project" value="UniProtKB-KW"/>
</dbReference>
<protein>
    <recommendedName>
        <fullName evidence="16">Morc S5 domain-containing protein</fullName>
    </recommendedName>
</protein>
<feature type="coiled-coil region" evidence="14">
    <location>
        <begin position="658"/>
        <end position="685"/>
    </location>
</feature>
<dbReference type="Pfam" id="PF17942">
    <property type="entry name" value="Morc6_S5"/>
    <property type="match status" value="1"/>
</dbReference>
<dbReference type="GO" id="GO:0006325">
    <property type="term" value="P:chromatin organization"/>
    <property type="evidence" value="ECO:0007669"/>
    <property type="project" value="UniProtKB-KW"/>
</dbReference>
<keyword evidence="4" id="KW-0547">Nucleotide-binding</keyword>
<evidence type="ECO:0000313" key="17">
    <source>
        <dbReference type="EMBL" id="KAK2968367.1"/>
    </source>
</evidence>
<keyword evidence="5" id="KW-0255">Endonuclease</keyword>
<keyword evidence="6" id="KW-0227">DNA damage</keyword>
<dbReference type="Pfam" id="PF13589">
    <property type="entry name" value="HATPase_c_3"/>
    <property type="match status" value="1"/>
</dbReference>
<dbReference type="AlphaFoldDB" id="A0AA88QH87"/>
<evidence type="ECO:0000256" key="1">
    <source>
        <dbReference type="ARBA" id="ARBA00004123"/>
    </source>
</evidence>
<dbReference type="GO" id="GO:0004519">
    <property type="term" value="F:endonuclease activity"/>
    <property type="evidence" value="ECO:0007669"/>
    <property type="project" value="UniProtKB-KW"/>
</dbReference>
<accession>A0AA88QH87</accession>
<feature type="region of interest" description="Disordered" evidence="15">
    <location>
        <begin position="611"/>
        <end position="657"/>
    </location>
</feature>
<evidence type="ECO:0000259" key="16">
    <source>
        <dbReference type="Pfam" id="PF17942"/>
    </source>
</evidence>
<dbReference type="PANTHER" id="PTHR23336">
    <property type="entry name" value="ZINC FINGER CW-TYPE COILED-COIL DOMAIN PROTEIN 3"/>
    <property type="match status" value="1"/>
</dbReference>
<evidence type="ECO:0000256" key="14">
    <source>
        <dbReference type="SAM" id="Coils"/>
    </source>
</evidence>
<dbReference type="Gene3D" id="3.30.565.10">
    <property type="entry name" value="Histidine kinase-like ATPase, C-terminal domain"/>
    <property type="match status" value="1"/>
</dbReference>
<evidence type="ECO:0000256" key="10">
    <source>
        <dbReference type="ARBA" id="ARBA00023054"/>
    </source>
</evidence>
<dbReference type="InterPro" id="IPR036890">
    <property type="entry name" value="HATPase_C_sf"/>
</dbReference>
<dbReference type="InterPro" id="IPR041006">
    <property type="entry name" value="Morc_S5"/>
</dbReference>
<keyword evidence="11" id="KW-0943">RNA-mediated gene silencing</keyword>
<keyword evidence="9" id="KW-0156">Chromatin regulator</keyword>
<feature type="region of interest" description="Disordered" evidence="15">
    <location>
        <begin position="45"/>
        <end position="71"/>
    </location>
</feature>
<evidence type="ECO:0000256" key="11">
    <source>
        <dbReference type="ARBA" id="ARBA00023158"/>
    </source>
</evidence>
<keyword evidence="3" id="KW-0540">Nuclease</keyword>
<sequence length="699" mass="78686">MDLKLKSVKTFDVFCVDLDPLIGNALKMSPARFVDLCSDDEIGDSGGKDVQKRSRSVLETPESKWSGEVKNPCQGSKKQCARQGFKDNRSSTVLSTSQSNSCVFRQGCSPVEESSPSSWTSIRPAPICRHFWKAGEYDAEQCTKAPTQNGRNHLRIHPMFLHSNATSHKWAFGAIAELLDNAVDEIQNGATFAVIDKTTNPQDGKPALLIQDDGGGMDPEAIRRCMSFGFSDKNKKCAIGQYGNGFKTSSMRLGADVIVFSRHSRKRALTQSVGLLSYTFLRQTGQDRIVVPLVDYERNASNGKLEPILPYGEEHFSSNLSVLLQWSPYSTEEMLLKQFDDIGNHGTKIVIYNLWLNDDGSTELDFDFDAEDIRINYNAELFQTGNRPKPDRDQHIANLYRFSLRAYASILYLRLPESFKIVLRGRILKHHNMADDLKFPEFILYKPHFAGKTEAAVVTTIGFLKEAPHVNIHGFNIYHRNRLILPFWRVVKDTTNSNARGVVGVLEANFVEPTHNKQDFEKTSLFQKLEARLRDMAMEYWGFHCGLIGYQQVKSAPVSVPSCEPLSSTTHNSIEQPVLLNHCSSEACSPRQISSVIGAFKDVISTRQHTSDRGLGQYSDNPIARSLEGPRKTTKKYSTVEPEPNWRPEPGSSSTGIRHNIIKQVQRLRGELDLTQREYRRLLAESQSTDIVNEKDVRA</sequence>
<evidence type="ECO:0000256" key="13">
    <source>
        <dbReference type="ARBA" id="ARBA00023242"/>
    </source>
</evidence>
<evidence type="ECO:0000256" key="3">
    <source>
        <dbReference type="ARBA" id="ARBA00022722"/>
    </source>
</evidence>
<comment type="caution">
    <text evidence="17">The sequence shown here is derived from an EMBL/GenBank/DDBJ whole genome shotgun (WGS) entry which is preliminary data.</text>
</comment>
<reference evidence="17" key="1">
    <citation type="submission" date="2022-12" db="EMBL/GenBank/DDBJ databases">
        <title>Draft genome assemblies for two species of Escallonia (Escalloniales).</title>
        <authorList>
            <person name="Chanderbali A."/>
            <person name="Dervinis C."/>
            <person name="Anghel I."/>
            <person name="Soltis D."/>
            <person name="Soltis P."/>
            <person name="Zapata F."/>
        </authorList>
    </citation>
    <scope>NUCLEOTIDE SEQUENCE</scope>
    <source>
        <strain evidence="17">UCBG92.1500</strain>
        <tissue evidence="17">Leaf</tissue>
    </source>
</reference>
<evidence type="ECO:0000313" key="18">
    <source>
        <dbReference type="Proteomes" id="UP001187471"/>
    </source>
</evidence>
<comment type="similarity">
    <text evidence="2">Belongs to the MORC ATPase protein family.</text>
</comment>
<keyword evidence="18" id="KW-1185">Reference proteome</keyword>
<keyword evidence="10 14" id="KW-0175">Coiled coil</keyword>
<evidence type="ECO:0000256" key="9">
    <source>
        <dbReference type="ARBA" id="ARBA00022853"/>
    </source>
</evidence>
<keyword evidence="12" id="KW-0234">DNA repair</keyword>
<organism evidence="17 18">
    <name type="scientific">Escallonia rubra</name>
    <dbReference type="NCBI Taxonomy" id="112253"/>
    <lineage>
        <taxon>Eukaryota</taxon>
        <taxon>Viridiplantae</taxon>
        <taxon>Streptophyta</taxon>
        <taxon>Embryophyta</taxon>
        <taxon>Tracheophyta</taxon>
        <taxon>Spermatophyta</taxon>
        <taxon>Magnoliopsida</taxon>
        <taxon>eudicotyledons</taxon>
        <taxon>Gunneridae</taxon>
        <taxon>Pentapetalae</taxon>
        <taxon>asterids</taxon>
        <taxon>campanulids</taxon>
        <taxon>Escalloniales</taxon>
        <taxon>Escalloniaceae</taxon>
        <taxon>Escallonia</taxon>
    </lineage>
</organism>
<evidence type="ECO:0000256" key="15">
    <source>
        <dbReference type="SAM" id="MobiDB-lite"/>
    </source>
</evidence>
<evidence type="ECO:0000256" key="6">
    <source>
        <dbReference type="ARBA" id="ARBA00022763"/>
    </source>
</evidence>
<comment type="subcellular location">
    <subcellularLocation>
        <location evidence="1">Nucleus</location>
    </subcellularLocation>
</comment>
<evidence type="ECO:0000256" key="2">
    <source>
        <dbReference type="ARBA" id="ARBA00007845"/>
    </source>
</evidence>
<proteinExistence type="inferred from homology"/>
<keyword evidence="7" id="KW-0378">Hydrolase</keyword>
<dbReference type="PANTHER" id="PTHR23336:SF44">
    <property type="entry name" value="PROTEIN MICRORCHIDIA 6"/>
    <property type="match status" value="1"/>
</dbReference>
<dbReference type="GO" id="GO:0031349">
    <property type="term" value="P:positive regulation of defense response"/>
    <property type="evidence" value="ECO:0007669"/>
    <property type="project" value="UniProtKB-ARBA"/>
</dbReference>
<feature type="domain" description="Morc S5" evidence="16">
    <location>
        <begin position="402"/>
        <end position="541"/>
    </location>
</feature>
<dbReference type="Proteomes" id="UP001187471">
    <property type="component" value="Unassembled WGS sequence"/>
</dbReference>
<keyword evidence="13" id="KW-0539">Nucleus</keyword>
<dbReference type="InterPro" id="IPR045261">
    <property type="entry name" value="MORC_ATPase"/>
</dbReference>
<evidence type="ECO:0000256" key="12">
    <source>
        <dbReference type="ARBA" id="ARBA00023204"/>
    </source>
</evidence>
<dbReference type="FunFam" id="3.30.565.10:FF:000075">
    <property type="entry name" value="MORC family CW-type zinc finger protein 4"/>
    <property type="match status" value="1"/>
</dbReference>
<keyword evidence="8" id="KW-0067">ATP-binding</keyword>
<dbReference type="SUPFAM" id="SSF55874">
    <property type="entry name" value="ATPase domain of HSP90 chaperone/DNA topoisomerase II/histidine kinase"/>
    <property type="match status" value="1"/>
</dbReference>
<dbReference type="GO" id="GO:0031047">
    <property type="term" value="P:regulatory ncRNA-mediated gene silencing"/>
    <property type="evidence" value="ECO:0007669"/>
    <property type="project" value="UniProtKB-KW"/>
</dbReference>
<evidence type="ECO:0000256" key="8">
    <source>
        <dbReference type="ARBA" id="ARBA00022840"/>
    </source>
</evidence>
<dbReference type="GO" id="GO:0016887">
    <property type="term" value="F:ATP hydrolysis activity"/>
    <property type="evidence" value="ECO:0007669"/>
    <property type="project" value="InterPro"/>
</dbReference>
<dbReference type="EMBL" id="JAVXUO010002919">
    <property type="protein sequence ID" value="KAK2968367.1"/>
    <property type="molecule type" value="Genomic_DNA"/>
</dbReference>